<protein>
    <recommendedName>
        <fullName evidence="3">Lipoprotein</fullName>
    </recommendedName>
</protein>
<sequence length="367" mass="41399">MKRGMTLMYGWSKRGIVALLVALLVLAGCQPVDGFDPVKLFDQEMGLESYEGSTSLKFEFDIDSDKFSKTDELGIGYPRPYLEGYELLNGLELRLNEMKVNKKSGTVSGKGLLTKAQLQIPFEYSVQGDKAVVQMEGARHPITLQLGTLSDELPYRVSKWMQLGRASTPLSEAVSERERDLTKKGLQLLVRNLPNTDSLSIQRNQVVEVHGSQATGTTVAFDVMGTQMPDLFKKYLRSLTLDDKGLRELAGSLYDYLKDEEALGGRYQEWFTDKEISVEGIYGAEKFLLATLSSIVTAKQQEIHISPDTKVHLDMFVDPQQFVRKASLNVQFKDEIGGLKGGKVQFQMERWNMNGWFSLRLSPRRMR</sequence>
<keyword evidence="2" id="KW-1185">Reference proteome</keyword>
<reference evidence="2" key="1">
    <citation type="journal article" date="2019" name="Int. J. Syst. Evol. Microbiol.">
        <title>The Global Catalogue of Microorganisms (GCM) 10K type strain sequencing project: providing services to taxonomists for standard genome sequencing and annotation.</title>
        <authorList>
            <consortium name="The Broad Institute Genomics Platform"/>
            <consortium name="The Broad Institute Genome Sequencing Center for Infectious Disease"/>
            <person name="Wu L."/>
            <person name="Ma J."/>
        </authorList>
    </citation>
    <scope>NUCLEOTIDE SEQUENCE [LARGE SCALE GENOMIC DNA]</scope>
    <source>
        <strain evidence="2">CCUG 53270</strain>
    </source>
</reference>
<dbReference type="Proteomes" id="UP001597180">
    <property type="component" value="Unassembled WGS sequence"/>
</dbReference>
<dbReference type="RefSeq" id="WP_345585673.1">
    <property type="nucleotide sequence ID" value="NZ_BAABJG010000003.1"/>
</dbReference>
<evidence type="ECO:0000313" key="2">
    <source>
        <dbReference type="Proteomes" id="UP001597180"/>
    </source>
</evidence>
<comment type="caution">
    <text evidence="1">The sequence shown here is derived from an EMBL/GenBank/DDBJ whole genome shotgun (WGS) entry which is preliminary data.</text>
</comment>
<organism evidence="1 2">
    <name type="scientific">Paenibacillus vulneris</name>
    <dbReference type="NCBI Taxonomy" id="1133364"/>
    <lineage>
        <taxon>Bacteria</taxon>
        <taxon>Bacillati</taxon>
        <taxon>Bacillota</taxon>
        <taxon>Bacilli</taxon>
        <taxon>Bacillales</taxon>
        <taxon>Paenibacillaceae</taxon>
        <taxon>Paenibacillus</taxon>
    </lineage>
</organism>
<accession>A0ABW3UMP2</accession>
<dbReference type="PROSITE" id="PS51257">
    <property type="entry name" value="PROKAR_LIPOPROTEIN"/>
    <property type="match status" value="1"/>
</dbReference>
<gene>
    <name evidence="1" type="ORF">ACFQ4B_15915</name>
</gene>
<dbReference type="EMBL" id="JBHTLU010000019">
    <property type="protein sequence ID" value="MFD1221604.1"/>
    <property type="molecule type" value="Genomic_DNA"/>
</dbReference>
<evidence type="ECO:0000313" key="1">
    <source>
        <dbReference type="EMBL" id="MFD1221604.1"/>
    </source>
</evidence>
<name>A0ABW3UMP2_9BACL</name>
<proteinExistence type="predicted"/>
<evidence type="ECO:0008006" key="3">
    <source>
        <dbReference type="Google" id="ProtNLM"/>
    </source>
</evidence>